<dbReference type="AlphaFoldDB" id="A0A4Q4MTR2"/>
<keyword evidence="1" id="KW-0862">Zinc</keyword>
<sequence>MANQLLAARGGGQVGEKWARNLVRRKPVIKLQITRQCDHQRVLCSNPAIIGPWFNLVRNVKAKYGILDEDTYNFDETGFQIGVGGSVKVVTASERRTKPLGVQPGDREWITLIASINAMGWSIPPFLILKAKHHDQAWYHNNPKDWRIGVSDNGWTTNELGLAWLQHFIQHTEARTVGSHRLLIIDGHESHQSLAFQDLCEQSKIITLCMPPHSSHILQPLDVGCFAPLKQAYKEELRGLADNYIHYIDKKAFLATFRLVFNKAFSKDNILSSFRATGLVPHNPEVVLSKLEVKPRTPTPPALGPTLWQPKTPSNAWEIEAQTTLIMKRIRDHKSSSPDSIIEMVLQVKKGSTLKVHSHTLLEARIASLEEANQAASERRKRKKKRIQKGGTLSQAEAEDIVGQRDVEAQLEAERRQERVRTGSSAGSIRRCKNCSKAGHNKRTCKRDTAEVED</sequence>
<feature type="compositionally biased region" description="Basic and acidic residues" evidence="2">
    <location>
        <begin position="412"/>
        <end position="421"/>
    </location>
</feature>
<dbReference type="Pfam" id="PF03184">
    <property type="entry name" value="DDE_1"/>
    <property type="match status" value="1"/>
</dbReference>
<keyword evidence="1" id="KW-0479">Metal-binding</keyword>
<comment type="caution">
    <text evidence="4">The sequence shown here is derived from an EMBL/GenBank/DDBJ whole genome shotgun (WGS) entry which is preliminary data.</text>
</comment>
<dbReference type="GO" id="GO:0003677">
    <property type="term" value="F:DNA binding"/>
    <property type="evidence" value="ECO:0007669"/>
    <property type="project" value="TreeGrafter"/>
</dbReference>
<organism evidence="4 5">
    <name type="scientific">Alternaria alternata</name>
    <name type="common">Alternaria rot fungus</name>
    <name type="synonym">Torula alternata</name>
    <dbReference type="NCBI Taxonomy" id="5599"/>
    <lineage>
        <taxon>Eukaryota</taxon>
        <taxon>Fungi</taxon>
        <taxon>Dikarya</taxon>
        <taxon>Ascomycota</taxon>
        <taxon>Pezizomycotina</taxon>
        <taxon>Dothideomycetes</taxon>
        <taxon>Pleosporomycetidae</taxon>
        <taxon>Pleosporales</taxon>
        <taxon>Pleosporineae</taxon>
        <taxon>Pleosporaceae</taxon>
        <taxon>Alternaria</taxon>
        <taxon>Alternaria sect. Alternaria</taxon>
        <taxon>Alternaria alternata complex</taxon>
    </lineage>
</organism>
<keyword evidence="1" id="KW-0863">Zinc-finger</keyword>
<reference evidence="5" key="1">
    <citation type="journal article" date="2019" name="bioRxiv">
        <title>Genomics, evolutionary history and diagnostics of the Alternaria alternata species group including apple and Asian pear pathotypes.</title>
        <authorList>
            <person name="Armitage A.D."/>
            <person name="Cockerton H.M."/>
            <person name="Sreenivasaprasad S."/>
            <person name="Woodhall J.W."/>
            <person name="Lane C.R."/>
            <person name="Harrison R.J."/>
            <person name="Clarkson J.P."/>
        </authorList>
    </citation>
    <scope>NUCLEOTIDE SEQUENCE [LARGE SCALE GENOMIC DNA]</scope>
    <source>
        <strain evidence="5">FERA 1177</strain>
    </source>
</reference>
<proteinExistence type="predicted"/>
<dbReference type="InterPro" id="IPR001878">
    <property type="entry name" value="Znf_CCHC"/>
</dbReference>
<gene>
    <name evidence="4" type="ORF">AA0117_g13113</name>
</gene>
<evidence type="ECO:0000259" key="3">
    <source>
        <dbReference type="PROSITE" id="PS50158"/>
    </source>
</evidence>
<evidence type="ECO:0000313" key="4">
    <source>
        <dbReference type="EMBL" id="RYN59488.1"/>
    </source>
</evidence>
<evidence type="ECO:0000313" key="5">
    <source>
        <dbReference type="Proteomes" id="UP000291422"/>
    </source>
</evidence>
<accession>A0A4Q4MTR2</accession>
<dbReference type="EMBL" id="PDXD01000134">
    <property type="protein sequence ID" value="RYN59488.1"/>
    <property type="molecule type" value="Genomic_DNA"/>
</dbReference>
<dbReference type="GO" id="GO:0008270">
    <property type="term" value="F:zinc ion binding"/>
    <property type="evidence" value="ECO:0007669"/>
    <property type="project" value="UniProtKB-KW"/>
</dbReference>
<feature type="compositionally biased region" description="Basic residues" evidence="2">
    <location>
        <begin position="379"/>
        <end position="388"/>
    </location>
</feature>
<dbReference type="PROSITE" id="PS50158">
    <property type="entry name" value="ZF_CCHC"/>
    <property type="match status" value="1"/>
</dbReference>
<evidence type="ECO:0000256" key="1">
    <source>
        <dbReference type="PROSITE-ProRule" id="PRU00047"/>
    </source>
</evidence>
<dbReference type="GO" id="GO:0005634">
    <property type="term" value="C:nucleus"/>
    <property type="evidence" value="ECO:0007669"/>
    <property type="project" value="TreeGrafter"/>
</dbReference>
<dbReference type="PANTHER" id="PTHR19303">
    <property type="entry name" value="TRANSPOSON"/>
    <property type="match status" value="1"/>
</dbReference>
<dbReference type="InterPro" id="IPR004875">
    <property type="entry name" value="DDE_SF_endonuclease_dom"/>
</dbReference>
<feature type="region of interest" description="Disordered" evidence="2">
    <location>
        <begin position="372"/>
        <end position="395"/>
    </location>
</feature>
<feature type="region of interest" description="Disordered" evidence="2">
    <location>
        <begin position="412"/>
        <end position="432"/>
    </location>
</feature>
<dbReference type="PANTHER" id="PTHR19303:SF74">
    <property type="entry name" value="POGO TRANSPOSABLE ELEMENT WITH KRAB DOMAIN"/>
    <property type="match status" value="1"/>
</dbReference>
<protein>
    <recommendedName>
        <fullName evidence="3">CCHC-type domain-containing protein</fullName>
    </recommendedName>
</protein>
<name>A0A4Q4MTR2_ALTAL</name>
<dbReference type="Proteomes" id="UP000291422">
    <property type="component" value="Unassembled WGS sequence"/>
</dbReference>
<evidence type="ECO:0000256" key="2">
    <source>
        <dbReference type="SAM" id="MobiDB-lite"/>
    </source>
</evidence>
<feature type="domain" description="CCHC-type" evidence="3">
    <location>
        <begin position="430"/>
        <end position="447"/>
    </location>
</feature>
<dbReference type="InterPro" id="IPR050863">
    <property type="entry name" value="CenT-Element_Derived"/>
</dbReference>